<evidence type="ECO:0000256" key="4">
    <source>
        <dbReference type="ARBA" id="ARBA00023136"/>
    </source>
</evidence>
<evidence type="ECO:0000256" key="6">
    <source>
        <dbReference type="SAM" id="Phobius"/>
    </source>
</evidence>
<feature type="transmembrane region" description="Helical" evidence="6">
    <location>
        <begin position="75"/>
        <end position="95"/>
    </location>
</feature>
<sequence>MADTPTAPPTAPGDGSTSVPTAAPTVAVPAIQEFADSSLVVTIAFACACAAIVIAGFNIFRHLVNYSEPKLQKNIVRILFMVPFYAAFSFLALAFENGHIFFDSVRDIYEAFVVYCFLNLMLLYCGGENACLSVIMNDPGTISHPCPLSYCLPDMALTARFLRGCKQGTLQFVIIKPIMAILNLILVAVHDKDENLPVWNIIQTVVYNVSYTLALYALMLFYKATKHHPGLKDQHPILKFLSVKLVVFATYYQSLLVFFVPGASTHSKERLNNFILCCEMVLFAFLQYWAFPWKEFSEKNLKKRGHVTQRNDSDFDSIGIEVQDNPRMGGSAGPSPTSGDNEIALSNAKDVMSIHDVAKDAYYNFNNKYGEHVLLDSSGTMNRIGSENGDDDADEYVDEHGVKTMKRNYTPPDTEANPFGSATMGGFGAPKADGGYPGSEPGFDMGHHDLTPPISARSTDDEVYDPRLPSYLPENEIMNSDNPFAAEVQDPLGLAEDENDMPVAPLNDDDDWMPDFNESTAEVSAKQKKKKKKTKRTPKQNNSEKNKTEEFTELDLS</sequence>
<feature type="transmembrane region" description="Helical" evidence="6">
    <location>
        <begin position="170"/>
        <end position="189"/>
    </location>
</feature>
<keyword evidence="4 6" id="KW-0472">Membrane</keyword>
<organism evidence="7">
    <name type="scientific">Mucochytrium quahogii</name>
    <dbReference type="NCBI Taxonomy" id="96639"/>
    <lineage>
        <taxon>Eukaryota</taxon>
        <taxon>Sar</taxon>
        <taxon>Stramenopiles</taxon>
        <taxon>Bigyra</taxon>
        <taxon>Labyrinthulomycetes</taxon>
        <taxon>Thraustochytrida</taxon>
        <taxon>Thraustochytriidae</taxon>
        <taxon>Mucochytrium</taxon>
    </lineage>
</organism>
<evidence type="ECO:0000313" key="7">
    <source>
        <dbReference type="EMBL" id="CAD9700620.1"/>
    </source>
</evidence>
<evidence type="ECO:0000256" key="3">
    <source>
        <dbReference type="ARBA" id="ARBA00022989"/>
    </source>
</evidence>
<dbReference type="EMBL" id="HBHK01022627">
    <property type="protein sequence ID" value="CAD9700620.1"/>
    <property type="molecule type" value="Transcribed_RNA"/>
</dbReference>
<dbReference type="SMART" id="SM01417">
    <property type="entry name" value="Solute_trans_a"/>
    <property type="match status" value="1"/>
</dbReference>
<keyword evidence="3 6" id="KW-1133">Transmembrane helix</keyword>
<protein>
    <submittedName>
        <fullName evidence="7">Uncharacterized protein</fullName>
    </submittedName>
</protein>
<dbReference type="Pfam" id="PF03619">
    <property type="entry name" value="Solute_trans_a"/>
    <property type="match status" value="1"/>
</dbReference>
<feature type="transmembrane region" description="Helical" evidence="6">
    <location>
        <begin position="39"/>
        <end position="63"/>
    </location>
</feature>
<reference evidence="7" key="1">
    <citation type="submission" date="2021-01" db="EMBL/GenBank/DDBJ databases">
        <authorList>
            <person name="Corre E."/>
            <person name="Pelletier E."/>
            <person name="Niang G."/>
            <person name="Scheremetjew M."/>
            <person name="Finn R."/>
            <person name="Kale V."/>
            <person name="Holt S."/>
            <person name="Cochrane G."/>
            <person name="Meng A."/>
            <person name="Brown T."/>
            <person name="Cohen L."/>
        </authorList>
    </citation>
    <scope>NUCLEOTIDE SEQUENCE</scope>
    <source>
        <strain evidence="7">NY070348D</strain>
    </source>
</reference>
<feature type="region of interest" description="Disordered" evidence="5">
    <location>
        <begin position="447"/>
        <end position="557"/>
    </location>
</feature>
<feature type="transmembrane region" description="Helical" evidence="6">
    <location>
        <begin position="201"/>
        <end position="222"/>
    </location>
</feature>
<name>A0A7S2WPU8_9STRA</name>
<evidence type="ECO:0000256" key="2">
    <source>
        <dbReference type="ARBA" id="ARBA00022692"/>
    </source>
</evidence>
<evidence type="ECO:0000256" key="1">
    <source>
        <dbReference type="ARBA" id="ARBA00004141"/>
    </source>
</evidence>
<proteinExistence type="predicted"/>
<gene>
    <name evidence="7" type="ORF">QSP1433_LOCUS14299</name>
</gene>
<dbReference type="InterPro" id="IPR005178">
    <property type="entry name" value="Ostalpha/TMEM184C"/>
</dbReference>
<feature type="compositionally biased region" description="Basic residues" evidence="5">
    <location>
        <begin position="526"/>
        <end position="538"/>
    </location>
</feature>
<keyword evidence="2 6" id="KW-0812">Transmembrane</keyword>
<dbReference type="GO" id="GO:0016020">
    <property type="term" value="C:membrane"/>
    <property type="evidence" value="ECO:0007669"/>
    <property type="project" value="UniProtKB-SubCell"/>
</dbReference>
<feature type="transmembrane region" description="Helical" evidence="6">
    <location>
        <begin position="107"/>
        <end position="126"/>
    </location>
</feature>
<accession>A0A7S2WPU8</accession>
<dbReference type="PANTHER" id="PTHR23423">
    <property type="entry name" value="ORGANIC SOLUTE TRANSPORTER-RELATED"/>
    <property type="match status" value="1"/>
</dbReference>
<feature type="region of interest" description="Disordered" evidence="5">
    <location>
        <begin position="1"/>
        <end position="20"/>
    </location>
</feature>
<feature type="compositionally biased region" description="Pro residues" evidence="5">
    <location>
        <begin position="1"/>
        <end position="11"/>
    </location>
</feature>
<comment type="subcellular location">
    <subcellularLocation>
        <location evidence="1">Membrane</location>
        <topology evidence="1">Multi-pass membrane protein</topology>
    </subcellularLocation>
</comment>
<feature type="transmembrane region" description="Helical" evidence="6">
    <location>
        <begin position="243"/>
        <end position="261"/>
    </location>
</feature>
<evidence type="ECO:0000256" key="5">
    <source>
        <dbReference type="SAM" id="MobiDB-lite"/>
    </source>
</evidence>
<dbReference type="AlphaFoldDB" id="A0A7S2WPU8"/>